<gene>
    <name evidence="1" type="ORF">OVA965_LOCUS40640</name>
    <name evidence="2" type="ORF">TMI583_LOCUS42108</name>
</gene>
<dbReference type="EMBL" id="CAJOBA010067592">
    <property type="protein sequence ID" value="CAF4372214.1"/>
    <property type="molecule type" value="Genomic_DNA"/>
</dbReference>
<comment type="caution">
    <text evidence="1">The sequence shown here is derived from an EMBL/GenBank/DDBJ whole genome shotgun (WGS) entry which is preliminary data.</text>
</comment>
<sequence length="52" mass="5941">MGLRCNLWRMILDPNDEFIPLTVSLWSYEKNSGIRKSESVCVCVCPYTGVTD</sequence>
<evidence type="ECO:0000313" key="1">
    <source>
        <dbReference type="EMBL" id="CAF1575561.1"/>
    </source>
</evidence>
<feature type="non-terminal residue" evidence="1">
    <location>
        <position position="52"/>
    </location>
</feature>
<dbReference type="Proteomes" id="UP000677228">
    <property type="component" value="Unassembled WGS sequence"/>
</dbReference>
<name>A0A8S2FYQ3_9BILA</name>
<dbReference type="Proteomes" id="UP000682733">
    <property type="component" value="Unassembled WGS sequence"/>
</dbReference>
<proteinExistence type="predicted"/>
<dbReference type="EMBL" id="CAJNOK010044683">
    <property type="protein sequence ID" value="CAF1575561.1"/>
    <property type="molecule type" value="Genomic_DNA"/>
</dbReference>
<accession>A0A8S2FYQ3</accession>
<reference evidence="1" key="1">
    <citation type="submission" date="2021-02" db="EMBL/GenBank/DDBJ databases">
        <authorList>
            <person name="Nowell W R."/>
        </authorList>
    </citation>
    <scope>NUCLEOTIDE SEQUENCE</scope>
</reference>
<organism evidence="1 3">
    <name type="scientific">Didymodactylos carnosus</name>
    <dbReference type="NCBI Taxonomy" id="1234261"/>
    <lineage>
        <taxon>Eukaryota</taxon>
        <taxon>Metazoa</taxon>
        <taxon>Spiralia</taxon>
        <taxon>Gnathifera</taxon>
        <taxon>Rotifera</taxon>
        <taxon>Eurotatoria</taxon>
        <taxon>Bdelloidea</taxon>
        <taxon>Philodinida</taxon>
        <taxon>Philodinidae</taxon>
        <taxon>Didymodactylos</taxon>
    </lineage>
</organism>
<dbReference type="AlphaFoldDB" id="A0A8S2FYQ3"/>
<evidence type="ECO:0000313" key="3">
    <source>
        <dbReference type="Proteomes" id="UP000677228"/>
    </source>
</evidence>
<protein>
    <submittedName>
        <fullName evidence="1">Uncharacterized protein</fullName>
    </submittedName>
</protein>
<evidence type="ECO:0000313" key="2">
    <source>
        <dbReference type="EMBL" id="CAF4372214.1"/>
    </source>
</evidence>